<dbReference type="GeneID" id="73335518"/>
<evidence type="ECO:0000259" key="4">
    <source>
        <dbReference type="Pfam" id="PF01168"/>
    </source>
</evidence>
<evidence type="ECO:0000256" key="3">
    <source>
        <dbReference type="SAM" id="MobiDB-lite"/>
    </source>
</evidence>
<feature type="domain" description="Alanine racemase N-terminal" evidence="4">
    <location>
        <begin position="643"/>
        <end position="869"/>
    </location>
</feature>
<dbReference type="CDD" id="cd06822">
    <property type="entry name" value="PLPDE_III_YBL036c_euk"/>
    <property type="match status" value="1"/>
</dbReference>
<dbReference type="InterPro" id="IPR011078">
    <property type="entry name" value="PyrdxlP_homeostasis"/>
</dbReference>
<reference evidence="5" key="1">
    <citation type="journal article" date="2021" name="Mol. Plant Microbe Interact.">
        <title>Complete Genome Sequence of the Plant-Pathogenic Fungus Colletotrichum lupini.</title>
        <authorList>
            <person name="Baroncelli R."/>
            <person name="Pensec F."/>
            <person name="Da Lio D."/>
            <person name="Boufleur T."/>
            <person name="Vicente I."/>
            <person name="Sarrocco S."/>
            <person name="Picot A."/>
            <person name="Baraldi E."/>
            <person name="Sukno S."/>
            <person name="Thon M."/>
            <person name="Le Floch G."/>
        </authorList>
    </citation>
    <scope>NUCLEOTIDE SEQUENCE</scope>
    <source>
        <strain evidence="5">IMI 504893</strain>
    </source>
</reference>
<dbReference type="EMBL" id="CP019471">
    <property type="protein sequence ID" value="UQC74816.1"/>
    <property type="molecule type" value="Genomic_DNA"/>
</dbReference>
<evidence type="ECO:0000313" key="5">
    <source>
        <dbReference type="EMBL" id="UQC74816.1"/>
    </source>
</evidence>
<dbReference type="PANTHER" id="PTHR10146">
    <property type="entry name" value="PROLINE SYNTHETASE CO-TRANSCRIBED BACTERIAL HOMOLOG PROTEIN"/>
    <property type="match status" value="1"/>
</dbReference>
<dbReference type="Gene3D" id="3.20.20.10">
    <property type="entry name" value="Alanine racemase"/>
    <property type="match status" value="1"/>
</dbReference>
<dbReference type="RefSeq" id="XP_049136465.1">
    <property type="nucleotide sequence ID" value="XM_049280508.1"/>
</dbReference>
<protein>
    <recommendedName>
        <fullName evidence="2">Pyridoxal phosphate homeostasis protein</fullName>
        <shortName evidence="2">PLP homeostasis protein</shortName>
    </recommendedName>
</protein>
<evidence type="ECO:0000313" key="6">
    <source>
        <dbReference type="Proteomes" id="UP000830671"/>
    </source>
</evidence>
<keyword evidence="1 2" id="KW-0663">Pyridoxal phosphate</keyword>
<feature type="region of interest" description="Disordered" evidence="3">
    <location>
        <begin position="450"/>
        <end position="478"/>
    </location>
</feature>
<accession>A0A9Q8SD98</accession>
<dbReference type="Pfam" id="PF01168">
    <property type="entry name" value="Ala_racemase_N"/>
    <property type="match status" value="1"/>
</dbReference>
<dbReference type="KEGG" id="clup:CLUP02_01468"/>
<dbReference type="GO" id="GO:0030170">
    <property type="term" value="F:pyridoxal phosphate binding"/>
    <property type="evidence" value="ECO:0007669"/>
    <property type="project" value="UniProtKB-UniRule"/>
</dbReference>
<dbReference type="SUPFAM" id="SSF51419">
    <property type="entry name" value="PLP-binding barrel"/>
    <property type="match status" value="1"/>
</dbReference>
<evidence type="ECO:0000256" key="1">
    <source>
        <dbReference type="ARBA" id="ARBA00022898"/>
    </source>
</evidence>
<evidence type="ECO:0000256" key="2">
    <source>
        <dbReference type="HAMAP-Rule" id="MF_03225"/>
    </source>
</evidence>
<dbReference type="HAMAP" id="MF_02087">
    <property type="entry name" value="PLP_homeostasis"/>
    <property type="match status" value="1"/>
</dbReference>
<dbReference type="Proteomes" id="UP000830671">
    <property type="component" value="Chromosome 1"/>
</dbReference>
<dbReference type="InterPro" id="IPR001608">
    <property type="entry name" value="Ala_racemase_N"/>
</dbReference>
<comment type="similarity">
    <text evidence="2">Belongs to the pyridoxal phosphate-binding protein YggS/PROSC family.</text>
</comment>
<name>A0A9Q8SD98_9PEZI</name>
<comment type="function">
    <text evidence="2">Pyridoxal 5'-phosphate (PLP)-binding protein, which may be involved in intracellular homeostatic regulation of pyridoxal 5'-phosphate (PLP), the active form of vitamin B6.</text>
</comment>
<feature type="compositionally biased region" description="Polar residues" evidence="3">
    <location>
        <begin position="450"/>
        <end position="462"/>
    </location>
</feature>
<sequence length="1070" mass="116972">MVEVKGMTCGQGAPTPSQAEEQTPGLINERMEIKSIGTTIRKEKAKGEEHATIVVEGSSSIQGNLKATAARQVSANQHAVQNDIPSSHPPIPPGISERSLWRGQIVSFVYLPSSMFQASRCFIHPMSILMPMCLSNPLFTTSTTRSLGWRVRIAVAQRHSVPILSQHRYMRLRIDASIRPSQGRLEMSRKAPKPPEQTAHRALFGILSFTILPVQAAYFTEPPSFELDRSGGRVTVPDLNSTYVLGQKVHITWEVPTVPWISLSLVHWGQDAGIAVASFITNDRNNGYYTWYIGEKDGITEETIATNPNFALRLIDPTGNYTQTDAPAGFIGNALQSRGFVVKANATSEPATESVVPSAGSSSLSTGAVAGIAVGSAAVGALLAAALCFWFLRRRNRPVYAANTGNHARHPTPTLHPVVHQQMRHDSAYASPNSSGDHMFVVPPARQLSHQTSNVSPISRRQTPPPSYPSPVDEYQNPRTELSGVREPQEGFHLQEDSSDDLCQAETKGFRSDFDPEFAKYALTSPLFSLSVLQGTANLSNGILLRIIQIKKWLAPYLLAQLWPVSEDAGSSMTLQFNLTSTFIAQNSVPRLTSLTVSFTKPLLIDTTTPVNPAMTDAQPEMKIDPSRAKALVSQLQSVQERVTAVAAGRNVRLVAVSKLKPANDILALHQQTTPPQVHFGENYAQELGQKAEMLPRSIQWHFIGGLQSTHAKKLAKIPNLFCVSSVDTLKKVQLLNASRAELISSSSGESPVEPLGVHVQVNTSGEESKSGAEPGPDTVALCRAVEEESPALKLLGLMTIGAIARSKATTPENENEDFVCLKEQRDLVVKELGLQRELELSMGMSEDFEGAVKLGSGEVRVGSTIFGERGPKSWMNVMEKVDTHWLWGGEVSFGPGMMRSTTCPEVVFTRIDDDDRCTNQVTSVMAFIRPLSSSFTTSQLALCTISILTRPQAFGVRGLIFHMTLELFLPSTLALDCFSSLRTIFLSISLLSFIQVLQCHNEQHERARSSGHMLGLSFTRRQGSLMFEPPRINNLPSGRLNKRSSTIDRIEASYDTQSPHDKETDNSGG</sequence>
<gene>
    <name evidence="5" type="ORF">CLUP02_01468</name>
</gene>
<organism evidence="5 6">
    <name type="scientific">Colletotrichum lupini</name>
    <dbReference type="NCBI Taxonomy" id="145971"/>
    <lineage>
        <taxon>Eukaryota</taxon>
        <taxon>Fungi</taxon>
        <taxon>Dikarya</taxon>
        <taxon>Ascomycota</taxon>
        <taxon>Pezizomycotina</taxon>
        <taxon>Sordariomycetes</taxon>
        <taxon>Hypocreomycetidae</taxon>
        <taxon>Glomerellales</taxon>
        <taxon>Glomerellaceae</taxon>
        <taxon>Colletotrichum</taxon>
        <taxon>Colletotrichum acutatum species complex</taxon>
    </lineage>
</organism>
<feature type="region of interest" description="Disordered" evidence="3">
    <location>
        <begin position="1"/>
        <end position="23"/>
    </location>
</feature>
<feature type="region of interest" description="Disordered" evidence="3">
    <location>
        <begin position="1050"/>
        <end position="1070"/>
    </location>
</feature>
<dbReference type="NCBIfam" id="TIGR00044">
    <property type="entry name" value="YggS family pyridoxal phosphate-dependent enzyme"/>
    <property type="match status" value="1"/>
</dbReference>
<dbReference type="InterPro" id="IPR029066">
    <property type="entry name" value="PLP-binding_barrel"/>
</dbReference>
<dbReference type="AlphaFoldDB" id="A0A9Q8SD98"/>
<keyword evidence="6" id="KW-1185">Reference proteome</keyword>
<feature type="modified residue" description="N6-(pyridoxal phosphate)lysine" evidence="2">
    <location>
        <position position="659"/>
    </location>
</feature>
<proteinExistence type="inferred from homology"/>
<dbReference type="PANTHER" id="PTHR10146:SF14">
    <property type="entry name" value="PYRIDOXAL PHOSPHATE HOMEOSTASIS PROTEIN"/>
    <property type="match status" value="1"/>
</dbReference>